<dbReference type="EMBL" id="VSRR010002128">
    <property type="protein sequence ID" value="MPC29743.1"/>
    <property type="molecule type" value="Genomic_DNA"/>
</dbReference>
<evidence type="ECO:0000313" key="1">
    <source>
        <dbReference type="EMBL" id="MPC29743.1"/>
    </source>
</evidence>
<accession>A0A5B7EA00</accession>
<proteinExistence type="predicted"/>
<sequence>MSVKWCHGGAERAGRCGFISLHPTFQQVDPMNTSSPLPCGKPSRLKGKIDLSLGRAIGGGCVGSVSSLSGILLPSIASHTPPASG</sequence>
<gene>
    <name evidence="1" type="ORF">E2C01_022992</name>
</gene>
<keyword evidence="2" id="KW-1185">Reference proteome</keyword>
<dbReference type="Proteomes" id="UP000324222">
    <property type="component" value="Unassembled WGS sequence"/>
</dbReference>
<protein>
    <submittedName>
        <fullName evidence="1">Uncharacterized protein</fullName>
    </submittedName>
</protein>
<organism evidence="1 2">
    <name type="scientific">Portunus trituberculatus</name>
    <name type="common">Swimming crab</name>
    <name type="synonym">Neptunus trituberculatus</name>
    <dbReference type="NCBI Taxonomy" id="210409"/>
    <lineage>
        <taxon>Eukaryota</taxon>
        <taxon>Metazoa</taxon>
        <taxon>Ecdysozoa</taxon>
        <taxon>Arthropoda</taxon>
        <taxon>Crustacea</taxon>
        <taxon>Multicrustacea</taxon>
        <taxon>Malacostraca</taxon>
        <taxon>Eumalacostraca</taxon>
        <taxon>Eucarida</taxon>
        <taxon>Decapoda</taxon>
        <taxon>Pleocyemata</taxon>
        <taxon>Brachyura</taxon>
        <taxon>Eubrachyura</taxon>
        <taxon>Portunoidea</taxon>
        <taxon>Portunidae</taxon>
        <taxon>Portuninae</taxon>
        <taxon>Portunus</taxon>
    </lineage>
</organism>
<dbReference type="AlphaFoldDB" id="A0A5B7EA00"/>
<evidence type="ECO:0000313" key="2">
    <source>
        <dbReference type="Proteomes" id="UP000324222"/>
    </source>
</evidence>
<reference evidence="1 2" key="1">
    <citation type="submission" date="2019-05" db="EMBL/GenBank/DDBJ databases">
        <title>Another draft genome of Portunus trituberculatus and its Hox gene families provides insights of decapod evolution.</title>
        <authorList>
            <person name="Jeong J.-H."/>
            <person name="Song I."/>
            <person name="Kim S."/>
            <person name="Choi T."/>
            <person name="Kim D."/>
            <person name="Ryu S."/>
            <person name="Kim W."/>
        </authorList>
    </citation>
    <scope>NUCLEOTIDE SEQUENCE [LARGE SCALE GENOMIC DNA]</scope>
    <source>
        <tissue evidence="1">Muscle</tissue>
    </source>
</reference>
<comment type="caution">
    <text evidence="1">The sequence shown here is derived from an EMBL/GenBank/DDBJ whole genome shotgun (WGS) entry which is preliminary data.</text>
</comment>
<name>A0A5B7EA00_PORTR</name>